<accession>A0ABT8YGB8</accession>
<dbReference type="Proteomes" id="UP001174932">
    <property type="component" value="Unassembled WGS sequence"/>
</dbReference>
<dbReference type="InterPro" id="IPR005133">
    <property type="entry name" value="PhaG_MnhG_YufB"/>
</dbReference>
<comment type="caution">
    <text evidence="2">The sequence shown here is derived from an EMBL/GenBank/DDBJ whole genome shotgun (WGS) entry which is preliminary data.</text>
</comment>
<evidence type="ECO:0000256" key="1">
    <source>
        <dbReference type="SAM" id="Phobius"/>
    </source>
</evidence>
<proteinExistence type="predicted"/>
<keyword evidence="1" id="KW-0472">Membrane</keyword>
<dbReference type="Pfam" id="PF03334">
    <property type="entry name" value="PhaG_MnhG_YufB"/>
    <property type="match status" value="1"/>
</dbReference>
<keyword evidence="1" id="KW-0812">Transmembrane</keyword>
<keyword evidence="1" id="KW-1133">Transmembrane helix</keyword>
<evidence type="ECO:0000313" key="3">
    <source>
        <dbReference type="Proteomes" id="UP001174932"/>
    </source>
</evidence>
<dbReference type="NCBIfam" id="NF009314">
    <property type="entry name" value="PRK12674.1-2"/>
    <property type="match status" value="1"/>
</dbReference>
<feature type="transmembrane region" description="Helical" evidence="1">
    <location>
        <begin position="65"/>
        <end position="88"/>
    </location>
</feature>
<dbReference type="EMBL" id="JAUOZU010000001">
    <property type="protein sequence ID" value="MDO6962716.1"/>
    <property type="molecule type" value="Genomic_DNA"/>
</dbReference>
<name>A0ABT8YGB8_9HYPH</name>
<protein>
    <submittedName>
        <fullName evidence="2">Monovalent cation/H(+) antiporter subunit G</fullName>
    </submittedName>
</protein>
<dbReference type="NCBIfam" id="TIGR01300">
    <property type="entry name" value="CPA3_mnhG_phaG"/>
    <property type="match status" value="1"/>
</dbReference>
<organism evidence="2 3">
    <name type="scientific">Rhizobium alvei</name>
    <dbReference type="NCBI Taxonomy" id="1132659"/>
    <lineage>
        <taxon>Bacteria</taxon>
        <taxon>Pseudomonadati</taxon>
        <taxon>Pseudomonadota</taxon>
        <taxon>Alphaproteobacteria</taxon>
        <taxon>Hyphomicrobiales</taxon>
        <taxon>Rhizobiaceae</taxon>
        <taxon>Rhizobium/Agrobacterium group</taxon>
        <taxon>Rhizobium</taxon>
    </lineage>
</organism>
<reference evidence="2" key="2">
    <citation type="submission" date="2023-07" db="EMBL/GenBank/DDBJ databases">
        <authorList>
            <person name="Shen H."/>
        </authorList>
    </citation>
    <scope>NUCLEOTIDE SEQUENCE</scope>
    <source>
        <strain evidence="2">TNR-22</strain>
    </source>
</reference>
<dbReference type="RefSeq" id="WP_304374596.1">
    <property type="nucleotide sequence ID" value="NZ_JAUOZU010000001.1"/>
</dbReference>
<dbReference type="PANTHER" id="PTHR34703:SF1">
    <property type="entry name" value="ANTIPORTER SUBUNIT MNHG2-RELATED"/>
    <property type="match status" value="1"/>
</dbReference>
<feature type="transmembrane region" description="Helical" evidence="1">
    <location>
        <begin position="6"/>
        <end position="29"/>
    </location>
</feature>
<dbReference type="PANTHER" id="PTHR34703">
    <property type="entry name" value="ANTIPORTER SUBUNIT MNHG2-RELATED"/>
    <property type="match status" value="1"/>
</dbReference>
<evidence type="ECO:0000313" key="2">
    <source>
        <dbReference type="EMBL" id="MDO6962716.1"/>
    </source>
</evidence>
<gene>
    <name evidence="2" type="primary">mnhG</name>
    <name evidence="2" type="ORF">Q4481_02035</name>
</gene>
<sequence>MLETVLSILVVVLVISGALIALVAAIGIVRLPDLFTRMHAASKAGTAGSGLALIAVAIQSGDATIWIKCLGTILFLVLTAPVSAHLLAKAALKSGARTRNLDENGTE</sequence>
<keyword evidence="3" id="KW-1185">Reference proteome</keyword>
<reference evidence="2" key="1">
    <citation type="journal article" date="2015" name="Int. J. Syst. Evol. Microbiol.">
        <title>Rhizobium alvei sp. nov., isolated from a freshwater river.</title>
        <authorList>
            <person name="Sheu S.Y."/>
            <person name="Huang H.W."/>
            <person name="Young C.C."/>
            <person name="Chen W.M."/>
        </authorList>
    </citation>
    <scope>NUCLEOTIDE SEQUENCE</scope>
    <source>
        <strain evidence="2">TNR-22</strain>
    </source>
</reference>